<accession>V6TA77</accession>
<name>V6TA77_GIAIN</name>
<reference evidence="2" key="1">
    <citation type="submission" date="2012-02" db="EMBL/GenBank/DDBJ databases">
        <title>Genome sequencing of Giardia lamblia Genotypes A2 and B isolates (DH and GS) and comparative analysis with the genomes of Genotypes A1 and E (WB and Pig).</title>
        <authorList>
            <person name="Adam R."/>
            <person name="Dahlstrom E."/>
            <person name="Martens C."/>
            <person name="Bruno D."/>
            <person name="Barbian K."/>
            <person name="Porcella S.F."/>
            <person name="Nash T."/>
        </authorList>
    </citation>
    <scope>NUCLEOTIDE SEQUENCE</scope>
    <source>
        <strain evidence="2">DH</strain>
    </source>
</reference>
<dbReference type="VEuPathDB" id="GiardiaDB:GL50581_2840"/>
<dbReference type="VEuPathDB" id="GiardiaDB:QR46_1245"/>
<evidence type="ECO:0000313" key="1">
    <source>
        <dbReference type="EMBL" id="ESU35766.1"/>
    </source>
</evidence>
<sequence length="569" mass="65234">MNYSRCAFVVVLRARCPRIIVKKMYPEIPSRQWVYSTTLCIDAAVLPSRKRRIDCQHKEGALLSSQTDLWRRLDSELPYPVYGYMLPKTAHMVIPNYVVLKTLAHMNAKELSKFSLAIESYIGMLRHLNSFVLAMHGYITTLVDRCKPLLVSISPPSLSSLFAKSPIYLDLASILPEDAAQKFIIWYREMMSFLLELSIWVKELANAQSSLSPIIHLVTGYSCLKDMCRKQEIACQIVRFMADTESIETWIEQVERHRQSEKFGEDSVAPNWHDQQLLVRNCLHAISSIVSVELVKGSNRIERIDINADVSALFCSRQWSGSSEARFKLIIQELTENRQLFSSYKAFLCELSFLDDLKRPKLRAISSAVPNLSTDGQIVLDRIWTVCSFAYTIETSLKNRDHFNSRFYGLLENMYSFDLDAILANWIGVDEMLSLYFKFKERVAKTQEYSVLLDQIVCTVDSLSSVGDEYLRLNPDVANNDIRSNIAVPLFSSNNKNTDMSSIKHCLMNMHELLAKYLDLTGLRYTDVLKHDHLHFYVLHLLQMPKSSAVALSNDEISDKILRNIDSIS</sequence>
<dbReference type="Proteomes" id="UP000018320">
    <property type="component" value="Unassembled WGS sequence"/>
</dbReference>
<dbReference type="VEuPathDB" id="GiardiaDB:GL50803_009858"/>
<reference evidence="1 2" key="2">
    <citation type="journal article" date="2013" name="Genome Biol. Evol.">
        <title>Genome sequencing of Giardia lamblia genotypes A2 and B isolates (DH and GS) and comparative analysis with the genomes of genotypes A1 and E (WB and Pig).</title>
        <authorList>
            <person name="Adam R.D."/>
            <person name="Dahlstrom E.W."/>
            <person name="Martens C.A."/>
            <person name="Bruno D.P."/>
            <person name="Barbian K.D."/>
            <person name="Ricklefs S.M."/>
            <person name="Hernandez M.M."/>
            <person name="Narla N.P."/>
            <person name="Patel R.B."/>
            <person name="Porcella S.F."/>
            <person name="Nash T.E."/>
        </authorList>
    </citation>
    <scope>NUCLEOTIDE SEQUENCE [LARGE SCALE GENOMIC DNA]</scope>
    <source>
        <strain evidence="1 2">DH</strain>
    </source>
</reference>
<gene>
    <name evidence="1" type="ORF">DHA2_153684</name>
</gene>
<evidence type="ECO:0000313" key="2">
    <source>
        <dbReference type="Proteomes" id="UP000018320"/>
    </source>
</evidence>
<dbReference type="VEuPathDB" id="GiardiaDB:DHA2_153684"/>
<proteinExistence type="predicted"/>
<dbReference type="AlphaFoldDB" id="V6TA77"/>
<organism evidence="1 2">
    <name type="scientific">Giardia intestinalis</name>
    <name type="common">Giardia lamblia</name>
    <dbReference type="NCBI Taxonomy" id="5741"/>
    <lineage>
        <taxon>Eukaryota</taxon>
        <taxon>Metamonada</taxon>
        <taxon>Diplomonadida</taxon>
        <taxon>Hexamitidae</taxon>
        <taxon>Giardiinae</taxon>
        <taxon>Giardia</taxon>
    </lineage>
</organism>
<protein>
    <submittedName>
        <fullName evidence="1">Uncharacterized protein</fullName>
    </submittedName>
</protein>
<comment type="caution">
    <text evidence="1">The sequence shown here is derived from an EMBL/GenBank/DDBJ whole genome shotgun (WGS) entry which is preliminary data.</text>
</comment>
<dbReference type="EMBL" id="AHGT01000069">
    <property type="protein sequence ID" value="ESU35766.1"/>
    <property type="molecule type" value="Genomic_DNA"/>
</dbReference>